<dbReference type="AlphaFoldDB" id="A0A1R4IJA3"/>
<protein>
    <submittedName>
        <fullName evidence="2">Uncharacterized protein</fullName>
    </submittedName>
</protein>
<gene>
    <name evidence="2" type="ORF">FM104_02460</name>
</gene>
<feature type="region of interest" description="Disordered" evidence="1">
    <location>
        <begin position="110"/>
        <end position="131"/>
    </location>
</feature>
<proteinExistence type="predicted"/>
<accession>A0A1R4IJA3</accession>
<evidence type="ECO:0000256" key="1">
    <source>
        <dbReference type="SAM" id="MobiDB-lite"/>
    </source>
</evidence>
<dbReference type="EMBL" id="FUKO01000009">
    <property type="protein sequence ID" value="SJN19805.1"/>
    <property type="molecule type" value="Genomic_DNA"/>
</dbReference>
<dbReference type="Proteomes" id="UP000196320">
    <property type="component" value="Unassembled WGS sequence"/>
</dbReference>
<name>A0A1R4IJA3_9MICO</name>
<reference evidence="2 3" key="1">
    <citation type="submission" date="2017-02" db="EMBL/GenBank/DDBJ databases">
        <authorList>
            <person name="Peterson S.W."/>
        </authorList>
    </citation>
    <scope>NUCLEOTIDE SEQUENCE [LARGE SCALE GENOMIC DNA]</scope>
    <source>
        <strain evidence="2 3">B Mb 05.01</strain>
    </source>
</reference>
<sequence>MIYAVVPVPSGNRVEITQVRARQADAEASAAWASDAGEIVAVRDLNRGIGYQLRDVPRDQVDTWRAQVRDCSVVDTACGPRTTLTVMAVDARQSAADALSEADAAALAAKAESDRWGGTDRPQTPPPKRFW</sequence>
<evidence type="ECO:0000313" key="3">
    <source>
        <dbReference type="Proteomes" id="UP000196320"/>
    </source>
</evidence>
<keyword evidence="3" id="KW-1185">Reference proteome</keyword>
<evidence type="ECO:0000313" key="2">
    <source>
        <dbReference type="EMBL" id="SJN19805.1"/>
    </source>
</evidence>
<organism evidence="2 3">
    <name type="scientific">Microbacterium esteraromaticum</name>
    <dbReference type="NCBI Taxonomy" id="57043"/>
    <lineage>
        <taxon>Bacteria</taxon>
        <taxon>Bacillati</taxon>
        <taxon>Actinomycetota</taxon>
        <taxon>Actinomycetes</taxon>
        <taxon>Micrococcales</taxon>
        <taxon>Microbacteriaceae</taxon>
        <taxon>Microbacterium</taxon>
    </lineage>
</organism>